<comment type="catalytic activity">
    <reaction evidence="6">
        <text>a 2'-deoxycytidine in DNA + S-adenosyl-L-methionine = a 5-methyl-2'-deoxycytidine in DNA + S-adenosyl-L-homocysteine + H(+)</text>
        <dbReference type="Rhea" id="RHEA:13681"/>
        <dbReference type="Rhea" id="RHEA-COMP:11369"/>
        <dbReference type="Rhea" id="RHEA-COMP:11370"/>
        <dbReference type="ChEBI" id="CHEBI:15378"/>
        <dbReference type="ChEBI" id="CHEBI:57856"/>
        <dbReference type="ChEBI" id="CHEBI:59789"/>
        <dbReference type="ChEBI" id="CHEBI:85452"/>
        <dbReference type="ChEBI" id="CHEBI:85454"/>
        <dbReference type="EC" id="2.1.1.37"/>
    </reaction>
</comment>
<dbReference type="InterPro" id="IPR029063">
    <property type="entry name" value="SAM-dependent_MTases_sf"/>
</dbReference>
<evidence type="ECO:0000256" key="6">
    <source>
        <dbReference type="ARBA" id="ARBA00047422"/>
    </source>
</evidence>
<evidence type="ECO:0000256" key="1">
    <source>
        <dbReference type="ARBA" id="ARBA00011975"/>
    </source>
</evidence>
<gene>
    <name evidence="10" type="ORF">RFM27_05175</name>
</gene>
<keyword evidence="11" id="KW-1185">Reference proteome</keyword>
<dbReference type="PANTHER" id="PTHR10629">
    <property type="entry name" value="CYTOSINE-SPECIFIC METHYLTRANSFERASE"/>
    <property type="match status" value="1"/>
</dbReference>
<name>A0ABU4XB85_9HYPH</name>
<dbReference type="Gene3D" id="3.40.50.150">
    <property type="entry name" value="Vaccinia Virus protein VP39"/>
    <property type="match status" value="1"/>
</dbReference>
<dbReference type="Gene3D" id="3.90.120.10">
    <property type="entry name" value="DNA Methylase, subunit A, domain 2"/>
    <property type="match status" value="1"/>
</dbReference>
<evidence type="ECO:0000256" key="3">
    <source>
        <dbReference type="ARBA" id="ARBA00022679"/>
    </source>
</evidence>
<evidence type="ECO:0000256" key="7">
    <source>
        <dbReference type="PROSITE-ProRule" id="PRU01016"/>
    </source>
</evidence>
<organism evidence="10 11">
    <name type="scientific">Mesorhizobium dulcispinae</name>
    <dbReference type="NCBI Taxonomy" id="3072316"/>
    <lineage>
        <taxon>Bacteria</taxon>
        <taxon>Pseudomonadati</taxon>
        <taxon>Pseudomonadota</taxon>
        <taxon>Alphaproteobacteria</taxon>
        <taxon>Hyphomicrobiales</taxon>
        <taxon>Phyllobacteriaceae</taxon>
        <taxon>Mesorhizobium</taxon>
    </lineage>
</organism>
<evidence type="ECO:0000313" key="10">
    <source>
        <dbReference type="EMBL" id="MDX8471456.1"/>
    </source>
</evidence>
<dbReference type="PROSITE" id="PS51679">
    <property type="entry name" value="SAM_MT_C5"/>
    <property type="match status" value="1"/>
</dbReference>
<keyword evidence="4 7" id="KW-0949">S-adenosyl-L-methionine</keyword>
<dbReference type="InterPro" id="IPR001525">
    <property type="entry name" value="C5_MeTfrase"/>
</dbReference>
<dbReference type="RefSeq" id="WP_320315995.1">
    <property type="nucleotide sequence ID" value="NZ_JAVIIX010000003.1"/>
</dbReference>
<dbReference type="PRINTS" id="PR00105">
    <property type="entry name" value="C5METTRFRASE"/>
</dbReference>
<keyword evidence="3 7" id="KW-0808">Transferase</keyword>
<evidence type="ECO:0000256" key="4">
    <source>
        <dbReference type="ARBA" id="ARBA00022691"/>
    </source>
</evidence>
<dbReference type="EC" id="2.1.1.37" evidence="1"/>
<dbReference type="GO" id="GO:0032259">
    <property type="term" value="P:methylation"/>
    <property type="evidence" value="ECO:0007669"/>
    <property type="project" value="UniProtKB-KW"/>
</dbReference>
<reference evidence="10 11" key="1">
    <citation type="submission" date="2023-08" db="EMBL/GenBank/DDBJ databases">
        <title>Implementing the SeqCode for naming new Mesorhizobium species isolated from Vachellia karroo root nodules.</title>
        <authorList>
            <person name="Van Lill M."/>
        </authorList>
    </citation>
    <scope>NUCLEOTIDE SEQUENCE [LARGE SCALE GENOMIC DNA]</scope>
    <source>
        <strain evidence="10 11">VK23A</strain>
    </source>
</reference>
<keyword evidence="5" id="KW-0680">Restriction system</keyword>
<comment type="caution">
    <text evidence="10">The sequence shown here is derived from an EMBL/GenBank/DDBJ whole genome shotgun (WGS) entry which is preliminary data.</text>
</comment>
<dbReference type="SUPFAM" id="SSF53335">
    <property type="entry name" value="S-adenosyl-L-methionine-dependent methyltransferases"/>
    <property type="match status" value="1"/>
</dbReference>
<sequence length="386" mass="42702">MKIVEMFSGCGGLAYGLSASGLKPVAMVEADGAANRTLEANKTAGVTFAADWPITHSDVRRVDWRKHLGNVRVVAGGPPCQPFSQAGKGLGDRDLRDMWPEAVRAVREIRPEGFLFENVRGLLRPVFESYVEALLATLSKCDPVHGYAVDRVMVDAADFGAPQRRQRVIVAGFRTDIASSVVFPEPTHSRERLLWDQWVTGEYWEQHGIDKPGEGSIPRADKGMVDRLLKLRNLGREPKTSRWRTVRDALADLGEPNGENQHDFQPGARVYAGHTGSMWDQPAKALKAGMHGVPGGENMLRLDDGRVRYFTVREMARLHGFPDEFVFPGNRTQNTRQLGNAVPVALAQAFASWMRDALETKGASMLRDSSGLEEEPELPLYKDAAE</sequence>
<proteinExistence type="inferred from homology"/>
<evidence type="ECO:0000313" key="11">
    <source>
        <dbReference type="Proteomes" id="UP001271780"/>
    </source>
</evidence>
<dbReference type="GO" id="GO:0003886">
    <property type="term" value="F:DNA (cytosine-5-)-methyltransferase activity"/>
    <property type="evidence" value="ECO:0007669"/>
    <property type="project" value="UniProtKB-EC"/>
</dbReference>
<accession>A0ABU4XB85</accession>
<comment type="similarity">
    <text evidence="7 8">Belongs to the class I-like SAM-binding methyltransferase superfamily. C5-methyltransferase family.</text>
</comment>
<evidence type="ECO:0000256" key="8">
    <source>
        <dbReference type="RuleBase" id="RU000416"/>
    </source>
</evidence>
<dbReference type="Proteomes" id="UP001271780">
    <property type="component" value="Unassembled WGS sequence"/>
</dbReference>
<dbReference type="InterPro" id="IPR050390">
    <property type="entry name" value="C5-Methyltransferase"/>
</dbReference>
<feature type="active site" evidence="7">
    <location>
        <position position="80"/>
    </location>
</feature>
<dbReference type="NCBIfam" id="TIGR00675">
    <property type="entry name" value="dcm"/>
    <property type="match status" value="1"/>
</dbReference>
<evidence type="ECO:0000256" key="5">
    <source>
        <dbReference type="ARBA" id="ARBA00022747"/>
    </source>
</evidence>
<evidence type="ECO:0000256" key="2">
    <source>
        <dbReference type="ARBA" id="ARBA00022603"/>
    </source>
</evidence>
<feature type="region of interest" description="Disordered" evidence="9">
    <location>
        <begin position="364"/>
        <end position="386"/>
    </location>
</feature>
<protein>
    <recommendedName>
        <fullName evidence="1">DNA (cytosine-5-)-methyltransferase</fullName>
        <ecNumber evidence="1">2.1.1.37</ecNumber>
    </recommendedName>
</protein>
<dbReference type="Pfam" id="PF00145">
    <property type="entry name" value="DNA_methylase"/>
    <property type="match status" value="1"/>
</dbReference>
<evidence type="ECO:0000256" key="9">
    <source>
        <dbReference type="SAM" id="MobiDB-lite"/>
    </source>
</evidence>
<keyword evidence="2 7" id="KW-0489">Methyltransferase</keyword>
<dbReference type="EMBL" id="JAVIIZ010000002">
    <property type="protein sequence ID" value="MDX8471456.1"/>
    <property type="molecule type" value="Genomic_DNA"/>
</dbReference>
<dbReference type="PANTHER" id="PTHR10629:SF52">
    <property type="entry name" value="DNA (CYTOSINE-5)-METHYLTRANSFERASE 1"/>
    <property type="match status" value="1"/>
</dbReference>